<dbReference type="EMBL" id="JAQQWP010000001">
    <property type="protein sequence ID" value="KAK8132526.1"/>
    <property type="molecule type" value="Genomic_DNA"/>
</dbReference>
<dbReference type="GO" id="GO:0016491">
    <property type="term" value="F:oxidoreductase activity"/>
    <property type="evidence" value="ECO:0007669"/>
    <property type="project" value="UniProtKB-KW"/>
</dbReference>
<dbReference type="Pfam" id="PF00248">
    <property type="entry name" value="Aldo_ket_red"/>
    <property type="match status" value="1"/>
</dbReference>
<evidence type="ECO:0000313" key="5">
    <source>
        <dbReference type="EMBL" id="KAK8132526.1"/>
    </source>
</evidence>
<keyword evidence="2" id="KW-0560">Oxidoreductase</keyword>
<dbReference type="PRINTS" id="PR00069">
    <property type="entry name" value="ALDKETRDTASE"/>
</dbReference>
<dbReference type="InterPro" id="IPR036812">
    <property type="entry name" value="NAD(P)_OxRdtase_dom_sf"/>
</dbReference>
<evidence type="ECO:0000256" key="2">
    <source>
        <dbReference type="ARBA" id="ARBA00023002"/>
    </source>
</evidence>
<dbReference type="InterPro" id="IPR020471">
    <property type="entry name" value="AKR"/>
</dbReference>
<evidence type="ECO:0000313" key="6">
    <source>
        <dbReference type="Proteomes" id="UP001392437"/>
    </source>
</evidence>
<comment type="caution">
    <text evidence="5">The sequence shown here is derived from an EMBL/GenBank/DDBJ whole genome shotgun (WGS) entry which is preliminary data.</text>
</comment>
<dbReference type="PANTHER" id="PTHR43364:SF7">
    <property type="entry name" value="NADP-DEPENDENT OXIDOREDUCTASE DOMAIN-CONTAINING PROTEIN-RELATED"/>
    <property type="match status" value="1"/>
</dbReference>
<dbReference type="AlphaFoldDB" id="A0AAW0RCL6"/>
<name>A0AAW0RCL6_9PEZI</name>
<evidence type="ECO:0000259" key="4">
    <source>
        <dbReference type="Pfam" id="PF00248"/>
    </source>
</evidence>
<organism evidence="5 6">
    <name type="scientific">Apiospora kogelbergensis</name>
    <dbReference type="NCBI Taxonomy" id="1337665"/>
    <lineage>
        <taxon>Eukaryota</taxon>
        <taxon>Fungi</taxon>
        <taxon>Dikarya</taxon>
        <taxon>Ascomycota</taxon>
        <taxon>Pezizomycotina</taxon>
        <taxon>Sordariomycetes</taxon>
        <taxon>Xylariomycetidae</taxon>
        <taxon>Amphisphaeriales</taxon>
        <taxon>Apiosporaceae</taxon>
        <taxon>Apiospora</taxon>
    </lineage>
</organism>
<dbReference type="InterPro" id="IPR050523">
    <property type="entry name" value="AKR_Detox_Biosynth"/>
</dbReference>
<evidence type="ECO:0000256" key="1">
    <source>
        <dbReference type="ARBA" id="ARBA00022857"/>
    </source>
</evidence>
<gene>
    <name evidence="5" type="ORF">PG999_000699</name>
</gene>
<dbReference type="SUPFAM" id="SSF51430">
    <property type="entry name" value="NAD(P)-linked oxidoreductase"/>
    <property type="match status" value="1"/>
</dbReference>
<proteinExistence type="inferred from homology"/>
<keyword evidence="1" id="KW-0521">NADP</keyword>
<dbReference type="PANTHER" id="PTHR43364">
    <property type="entry name" value="NADH-SPECIFIC METHYLGLYOXAL REDUCTASE-RELATED"/>
    <property type="match status" value="1"/>
</dbReference>
<dbReference type="Gene3D" id="3.20.20.100">
    <property type="entry name" value="NADP-dependent oxidoreductase domain"/>
    <property type="match status" value="1"/>
</dbReference>
<protein>
    <submittedName>
        <fullName evidence="5">Norsolorinic acid reductase</fullName>
    </submittedName>
</protein>
<dbReference type="Proteomes" id="UP001392437">
    <property type="component" value="Unassembled WGS sequence"/>
</dbReference>
<feature type="domain" description="NADP-dependent oxidoreductase" evidence="4">
    <location>
        <begin position="29"/>
        <end position="328"/>
    </location>
</feature>
<evidence type="ECO:0000256" key="3">
    <source>
        <dbReference type="ARBA" id="ARBA00038157"/>
    </source>
</evidence>
<accession>A0AAW0RCL6</accession>
<comment type="similarity">
    <text evidence="3">Belongs to the aldo/keto reductase family. Aldo/keto reductase 2 subfamily.</text>
</comment>
<dbReference type="InterPro" id="IPR023210">
    <property type="entry name" value="NADP_OxRdtase_dom"/>
</dbReference>
<sequence length="387" mass="42388">MAFLPPPEPKSLLGRHRLLAPSASVRVSPLVFGGMGLGDAWKYGMGECTKEMAFELLDTFYDLGGNFIDTANMYQGGQSEQWIGEWMNKTGRRPEMVIATKYTMNPMTGHMHLQHSNFGGTGTKSMHLSIHSSLKNLQTDYVDIFFVHAWDYATGIPELMRSLNALVDQGKVLYLGISDTPAWVVVKANAYARQHGLRPFSVYQGRYSAQERDLEREIIPMCHDEGMAIQAFGTMGGGQFKSPSAEDTGTRKAPAHLLVGREASVSMVLDAVAKRHGVHLTAVALAYAMQKAPYLFPIVGGRKVEQLKANVEALSLELSPEDIAEIEKGYDFNLGFPHNMLNSNGTMVKGPQDVTLSAGMGYFDYVVSPSAIKPHKGALTAVWKAPA</sequence>
<reference evidence="5 6" key="1">
    <citation type="submission" date="2023-01" db="EMBL/GenBank/DDBJ databases">
        <title>Analysis of 21 Apiospora genomes using comparative genomics revels a genus with tremendous synthesis potential of carbohydrate active enzymes and secondary metabolites.</title>
        <authorList>
            <person name="Sorensen T."/>
        </authorList>
    </citation>
    <scope>NUCLEOTIDE SEQUENCE [LARGE SCALE GENOMIC DNA]</scope>
    <source>
        <strain evidence="5 6">CBS 117206</strain>
    </source>
</reference>
<keyword evidence="6" id="KW-1185">Reference proteome</keyword>